<gene>
    <name evidence="11" type="ORF">A3Q56_07942</name>
</gene>
<dbReference type="OrthoDB" id="347657at2759"/>
<reference evidence="11 12" key="1">
    <citation type="submission" date="2016-04" db="EMBL/GenBank/DDBJ databases">
        <title>The genome of Intoshia linei affirms orthonectids as highly simplified spiralians.</title>
        <authorList>
            <person name="Mikhailov K.V."/>
            <person name="Slusarev G.S."/>
            <person name="Nikitin M.A."/>
            <person name="Logacheva M.D."/>
            <person name="Penin A."/>
            <person name="Aleoshin V."/>
            <person name="Panchin Y.V."/>
        </authorList>
    </citation>
    <scope>NUCLEOTIDE SEQUENCE [LARGE SCALE GENOMIC DNA]</scope>
    <source>
        <strain evidence="11">Intl2013</strain>
        <tissue evidence="11">Whole animal</tissue>
    </source>
</reference>
<feature type="non-terminal residue" evidence="11">
    <location>
        <position position="131"/>
    </location>
</feature>
<sequence length="131" mass="15275">MNKQTTLDFKFVKILGEGSFSTVVLAFSVKTHIPYAIKIVEKSHVIKHNKIEATMREKDMYSMMSYELIVKLVCTFQDANNLYFVLNYCHGGDLYTLLNHHKLFTVDVAQFYLAELVLCMEYLRSTNILHR</sequence>
<dbReference type="SMART" id="SM00220">
    <property type="entry name" value="S_TKc"/>
    <property type="match status" value="1"/>
</dbReference>
<evidence type="ECO:0000256" key="6">
    <source>
        <dbReference type="ARBA" id="ARBA00022840"/>
    </source>
</evidence>
<feature type="domain" description="Protein kinase" evidence="10">
    <location>
        <begin position="9"/>
        <end position="131"/>
    </location>
</feature>
<dbReference type="EC" id="2.7.11.1" evidence="1"/>
<evidence type="ECO:0000259" key="10">
    <source>
        <dbReference type="PROSITE" id="PS50011"/>
    </source>
</evidence>
<comment type="catalytic activity">
    <reaction evidence="7">
        <text>L-threonyl-[protein] + ATP = O-phospho-L-threonyl-[protein] + ADP + H(+)</text>
        <dbReference type="Rhea" id="RHEA:46608"/>
        <dbReference type="Rhea" id="RHEA-COMP:11060"/>
        <dbReference type="Rhea" id="RHEA-COMP:11605"/>
        <dbReference type="ChEBI" id="CHEBI:15378"/>
        <dbReference type="ChEBI" id="CHEBI:30013"/>
        <dbReference type="ChEBI" id="CHEBI:30616"/>
        <dbReference type="ChEBI" id="CHEBI:61977"/>
        <dbReference type="ChEBI" id="CHEBI:456216"/>
        <dbReference type="EC" id="2.7.11.1"/>
    </reaction>
</comment>
<comment type="catalytic activity">
    <reaction evidence="8">
        <text>L-seryl-[protein] + ATP = O-phospho-L-seryl-[protein] + ADP + H(+)</text>
        <dbReference type="Rhea" id="RHEA:17989"/>
        <dbReference type="Rhea" id="RHEA-COMP:9863"/>
        <dbReference type="Rhea" id="RHEA-COMP:11604"/>
        <dbReference type="ChEBI" id="CHEBI:15378"/>
        <dbReference type="ChEBI" id="CHEBI:29999"/>
        <dbReference type="ChEBI" id="CHEBI:30616"/>
        <dbReference type="ChEBI" id="CHEBI:83421"/>
        <dbReference type="ChEBI" id="CHEBI:456216"/>
        <dbReference type="EC" id="2.7.11.1"/>
    </reaction>
</comment>
<dbReference type="GO" id="GO:0035556">
    <property type="term" value="P:intracellular signal transduction"/>
    <property type="evidence" value="ECO:0007669"/>
    <property type="project" value="TreeGrafter"/>
</dbReference>
<keyword evidence="2" id="KW-0723">Serine/threonine-protein kinase</keyword>
<dbReference type="PROSITE" id="PS00107">
    <property type="entry name" value="PROTEIN_KINASE_ATP"/>
    <property type="match status" value="1"/>
</dbReference>
<dbReference type="Pfam" id="PF00069">
    <property type="entry name" value="Pkinase"/>
    <property type="match status" value="1"/>
</dbReference>
<dbReference type="Proteomes" id="UP000078046">
    <property type="component" value="Unassembled WGS sequence"/>
</dbReference>
<keyword evidence="6 9" id="KW-0067">ATP-binding</keyword>
<name>A0A177AQS5_9BILA</name>
<keyword evidence="5" id="KW-0418">Kinase</keyword>
<dbReference type="SUPFAM" id="SSF56112">
    <property type="entry name" value="Protein kinase-like (PK-like)"/>
    <property type="match status" value="1"/>
</dbReference>
<accession>A0A177AQS5</accession>
<evidence type="ECO:0000256" key="5">
    <source>
        <dbReference type="ARBA" id="ARBA00022777"/>
    </source>
</evidence>
<keyword evidence="12" id="KW-1185">Reference proteome</keyword>
<evidence type="ECO:0000256" key="3">
    <source>
        <dbReference type="ARBA" id="ARBA00022679"/>
    </source>
</evidence>
<proteinExistence type="predicted"/>
<dbReference type="PANTHER" id="PTHR24356:SF163">
    <property type="entry name" value="3-PHOSPHOINOSITIDE-DEPENDENT PROTEIN KINASE 1-RELATED"/>
    <property type="match status" value="1"/>
</dbReference>
<dbReference type="GO" id="GO:0005524">
    <property type="term" value="F:ATP binding"/>
    <property type="evidence" value="ECO:0007669"/>
    <property type="project" value="UniProtKB-UniRule"/>
</dbReference>
<dbReference type="Gene3D" id="1.10.510.10">
    <property type="entry name" value="Transferase(Phosphotransferase) domain 1"/>
    <property type="match status" value="1"/>
</dbReference>
<dbReference type="FunFam" id="3.30.200.20:FF:000042">
    <property type="entry name" value="Aurora kinase A"/>
    <property type="match status" value="1"/>
</dbReference>
<keyword evidence="4 9" id="KW-0547">Nucleotide-binding</keyword>
<dbReference type="PROSITE" id="PS50011">
    <property type="entry name" value="PROTEIN_KINASE_DOM"/>
    <property type="match status" value="1"/>
</dbReference>
<feature type="binding site" evidence="9">
    <location>
        <position position="38"/>
    </location>
    <ligand>
        <name>ATP</name>
        <dbReference type="ChEBI" id="CHEBI:30616"/>
    </ligand>
</feature>
<organism evidence="11 12">
    <name type="scientific">Intoshia linei</name>
    <dbReference type="NCBI Taxonomy" id="1819745"/>
    <lineage>
        <taxon>Eukaryota</taxon>
        <taxon>Metazoa</taxon>
        <taxon>Spiralia</taxon>
        <taxon>Lophotrochozoa</taxon>
        <taxon>Mesozoa</taxon>
        <taxon>Orthonectida</taxon>
        <taxon>Rhopaluridae</taxon>
        <taxon>Intoshia</taxon>
    </lineage>
</organism>
<dbReference type="EMBL" id="LWCA01001904">
    <property type="protein sequence ID" value="OAF64348.1"/>
    <property type="molecule type" value="Genomic_DNA"/>
</dbReference>
<dbReference type="InterPro" id="IPR017441">
    <property type="entry name" value="Protein_kinase_ATP_BS"/>
</dbReference>
<evidence type="ECO:0000256" key="2">
    <source>
        <dbReference type="ARBA" id="ARBA00022527"/>
    </source>
</evidence>
<dbReference type="GO" id="GO:0004674">
    <property type="term" value="F:protein serine/threonine kinase activity"/>
    <property type="evidence" value="ECO:0007669"/>
    <property type="project" value="UniProtKB-KW"/>
</dbReference>
<evidence type="ECO:0000256" key="8">
    <source>
        <dbReference type="ARBA" id="ARBA00048679"/>
    </source>
</evidence>
<evidence type="ECO:0000256" key="1">
    <source>
        <dbReference type="ARBA" id="ARBA00012513"/>
    </source>
</evidence>
<evidence type="ECO:0000256" key="4">
    <source>
        <dbReference type="ARBA" id="ARBA00022741"/>
    </source>
</evidence>
<dbReference type="AlphaFoldDB" id="A0A177AQS5"/>
<dbReference type="PANTHER" id="PTHR24356">
    <property type="entry name" value="SERINE/THREONINE-PROTEIN KINASE"/>
    <property type="match status" value="1"/>
</dbReference>
<comment type="caution">
    <text evidence="11">The sequence shown here is derived from an EMBL/GenBank/DDBJ whole genome shotgun (WGS) entry which is preliminary data.</text>
</comment>
<protein>
    <recommendedName>
        <fullName evidence="1">non-specific serine/threonine protein kinase</fullName>
        <ecNumber evidence="1">2.7.11.1</ecNumber>
    </recommendedName>
</protein>
<evidence type="ECO:0000256" key="7">
    <source>
        <dbReference type="ARBA" id="ARBA00047899"/>
    </source>
</evidence>
<keyword evidence="3" id="KW-0808">Transferase</keyword>
<evidence type="ECO:0000313" key="11">
    <source>
        <dbReference type="EMBL" id="OAF64348.1"/>
    </source>
</evidence>
<evidence type="ECO:0000256" key="9">
    <source>
        <dbReference type="PROSITE-ProRule" id="PRU10141"/>
    </source>
</evidence>
<dbReference type="InterPro" id="IPR011009">
    <property type="entry name" value="Kinase-like_dom_sf"/>
</dbReference>
<evidence type="ECO:0000313" key="12">
    <source>
        <dbReference type="Proteomes" id="UP000078046"/>
    </source>
</evidence>
<dbReference type="Gene3D" id="3.30.200.20">
    <property type="entry name" value="Phosphorylase Kinase, domain 1"/>
    <property type="match status" value="1"/>
</dbReference>
<dbReference type="InterPro" id="IPR000719">
    <property type="entry name" value="Prot_kinase_dom"/>
</dbReference>
<dbReference type="InterPro" id="IPR050236">
    <property type="entry name" value="Ser_Thr_kinase_AGC"/>
</dbReference>